<keyword evidence="2" id="KW-0732">Signal</keyword>
<protein>
    <submittedName>
        <fullName evidence="3">Uncharacterized protein</fullName>
    </submittedName>
</protein>
<feature type="compositionally biased region" description="Basic and acidic residues" evidence="1">
    <location>
        <begin position="75"/>
        <end position="87"/>
    </location>
</feature>
<feature type="region of interest" description="Disordered" evidence="1">
    <location>
        <begin position="75"/>
        <end position="116"/>
    </location>
</feature>
<evidence type="ECO:0000256" key="2">
    <source>
        <dbReference type="SAM" id="SignalP"/>
    </source>
</evidence>
<organism evidence="3 4">
    <name type="scientific">Purpureocillium lilacinum</name>
    <name type="common">Paecilomyces lilacinus</name>
    <dbReference type="NCBI Taxonomy" id="33203"/>
    <lineage>
        <taxon>Eukaryota</taxon>
        <taxon>Fungi</taxon>
        <taxon>Dikarya</taxon>
        <taxon>Ascomycota</taxon>
        <taxon>Pezizomycotina</taxon>
        <taxon>Sordariomycetes</taxon>
        <taxon>Hypocreomycetidae</taxon>
        <taxon>Hypocreales</taxon>
        <taxon>Ophiocordycipitaceae</taxon>
        <taxon>Purpureocillium</taxon>
    </lineage>
</organism>
<proteinExistence type="predicted"/>
<evidence type="ECO:0000256" key="1">
    <source>
        <dbReference type="SAM" id="MobiDB-lite"/>
    </source>
</evidence>
<comment type="caution">
    <text evidence="3">The sequence shown here is derived from an EMBL/GenBank/DDBJ whole genome shotgun (WGS) entry which is preliminary data.</text>
</comment>
<accession>A0A2U3EF59</accession>
<feature type="signal peptide" evidence="2">
    <location>
        <begin position="1"/>
        <end position="18"/>
    </location>
</feature>
<dbReference type="AlphaFoldDB" id="A0A2U3EF59"/>
<dbReference type="EMBL" id="LCWV01000005">
    <property type="protein sequence ID" value="PWI73157.1"/>
    <property type="molecule type" value="Genomic_DNA"/>
</dbReference>
<name>A0A2U3EF59_PURLI</name>
<feature type="chain" id="PRO_5015663784" evidence="2">
    <location>
        <begin position="19"/>
        <end position="116"/>
    </location>
</feature>
<reference evidence="3 4" key="1">
    <citation type="journal article" date="2016" name="Front. Microbiol.">
        <title>Genome and transcriptome sequences reveal the specific parasitism of the nematophagous Purpureocillium lilacinum 36-1.</title>
        <authorList>
            <person name="Xie J."/>
            <person name="Li S."/>
            <person name="Mo C."/>
            <person name="Xiao X."/>
            <person name="Peng D."/>
            <person name="Wang G."/>
            <person name="Xiao Y."/>
        </authorList>
    </citation>
    <scope>NUCLEOTIDE SEQUENCE [LARGE SCALE GENOMIC DNA]</scope>
    <source>
        <strain evidence="3 4">36-1</strain>
    </source>
</reference>
<evidence type="ECO:0000313" key="4">
    <source>
        <dbReference type="Proteomes" id="UP000245956"/>
    </source>
</evidence>
<sequence length="116" mass="12997">MKIAGILSTAIMALAAIASPVPSPEDSKSPDNKVDSYATRTGWYYIKRDEVDKPNDDKNNVDSYATRTGWYYIKRDEAGKPDDKNNVEPDWLSTTEEADTLEIENDRSMSSDSVEN</sequence>
<gene>
    <name evidence="3" type="ORF">PCL_10172</name>
</gene>
<evidence type="ECO:0000313" key="3">
    <source>
        <dbReference type="EMBL" id="PWI73157.1"/>
    </source>
</evidence>
<dbReference type="Proteomes" id="UP000245956">
    <property type="component" value="Unassembled WGS sequence"/>
</dbReference>